<keyword evidence="2" id="KW-0677">Repeat</keyword>
<evidence type="ECO:0000313" key="5">
    <source>
        <dbReference type="Proteomes" id="UP000266177"/>
    </source>
</evidence>
<dbReference type="Proteomes" id="UP000266177">
    <property type="component" value="Unassembled WGS sequence"/>
</dbReference>
<dbReference type="FunFam" id="3.40.250.10:FF:000035">
    <property type="entry name" value="Thiosulfate sulfurtransferase"/>
    <property type="match status" value="1"/>
</dbReference>
<keyword evidence="1 4" id="KW-0808">Transferase</keyword>
<dbReference type="PROSITE" id="PS50206">
    <property type="entry name" value="RHODANESE_3"/>
    <property type="match status" value="2"/>
</dbReference>
<sequence>MSGPILVSKQWLLARMYEPDIVIVDCRFDLGWPEAGREDYTSSHIPGAVYLDLNTDLSAPVEAHGGRHPLPDPDVLAERLGRAGISNGSRVVVYDDQGGMYASRLWWMLRWLGHDAVHVMEEGFTAWKDAGYPVTDAQQVVVPASFAPEVRTEMLARMEEVREKLDRPDVLLVDSRDAARYRGETEPIDAKAGHIPGAINQFWKENVDERGAWKLEAQRREQLAAVVEALEAGREVIVYCGSGVSACPNVLALHELGYPQVRLYAGSWSDWSSYPENEIATGEE</sequence>
<name>A0A3A3GU86_PANTH</name>
<accession>A0A3A3GU86</accession>
<dbReference type="Pfam" id="PF00581">
    <property type="entry name" value="Rhodanese"/>
    <property type="match status" value="2"/>
</dbReference>
<evidence type="ECO:0000313" key="4">
    <source>
        <dbReference type="EMBL" id="RJG21146.1"/>
    </source>
</evidence>
<feature type="domain" description="Rhodanese" evidence="3">
    <location>
        <begin position="17"/>
        <end position="136"/>
    </location>
</feature>
<dbReference type="OrthoDB" id="9770030at2"/>
<evidence type="ECO:0000259" key="3">
    <source>
        <dbReference type="PROSITE" id="PS50206"/>
    </source>
</evidence>
<dbReference type="AlphaFoldDB" id="A0A3A3GU86"/>
<dbReference type="CDD" id="cd01448">
    <property type="entry name" value="TST_Repeat_1"/>
    <property type="match status" value="1"/>
</dbReference>
<feature type="domain" description="Rhodanese" evidence="3">
    <location>
        <begin position="166"/>
        <end position="280"/>
    </location>
</feature>
<gene>
    <name evidence="4" type="ORF">DQX05_22695</name>
</gene>
<dbReference type="Gene3D" id="3.40.250.10">
    <property type="entry name" value="Rhodanese-like domain"/>
    <property type="match status" value="2"/>
</dbReference>
<reference evidence="4 5" key="1">
    <citation type="submission" date="2018-09" db="EMBL/GenBank/DDBJ databases">
        <title>Paenibacillus SK2017-BO5.</title>
        <authorList>
            <person name="Piskunova J.V."/>
            <person name="Dubiley S.A."/>
            <person name="Severinov K.V."/>
        </authorList>
    </citation>
    <scope>NUCLEOTIDE SEQUENCE [LARGE SCALE GENOMIC DNA]</scope>
    <source>
        <strain evidence="4 5">BO5</strain>
    </source>
</reference>
<dbReference type="PROSITE" id="PS00380">
    <property type="entry name" value="RHODANESE_1"/>
    <property type="match status" value="1"/>
</dbReference>
<evidence type="ECO:0000256" key="1">
    <source>
        <dbReference type="ARBA" id="ARBA00022679"/>
    </source>
</evidence>
<protein>
    <submittedName>
        <fullName evidence="4">Sulfurtransferase</fullName>
    </submittedName>
</protein>
<evidence type="ECO:0000256" key="2">
    <source>
        <dbReference type="ARBA" id="ARBA00022737"/>
    </source>
</evidence>
<dbReference type="InterPro" id="IPR001763">
    <property type="entry name" value="Rhodanese-like_dom"/>
</dbReference>
<dbReference type="RefSeq" id="WP_119795724.1">
    <property type="nucleotide sequence ID" value="NZ_QYZD01000027.1"/>
</dbReference>
<dbReference type="SUPFAM" id="SSF52821">
    <property type="entry name" value="Rhodanese/Cell cycle control phosphatase"/>
    <property type="match status" value="2"/>
</dbReference>
<dbReference type="PANTHER" id="PTHR11364:SF27">
    <property type="entry name" value="SULFURTRANSFERASE"/>
    <property type="match status" value="1"/>
</dbReference>
<dbReference type="InterPro" id="IPR036873">
    <property type="entry name" value="Rhodanese-like_dom_sf"/>
</dbReference>
<dbReference type="CDD" id="cd01449">
    <property type="entry name" value="TST_Repeat_2"/>
    <property type="match status" value="1"/>
</dbReference>
<proteinExistence type="predicted"/>
<comment type="caution">
    <text evidence="4">The sequence shown here is derived from an EMBL/GenBank/DDBJ whole genome shotgun (WGS) entry which is preliminary data.</text>
</comment>
<dbReference type="PANTHER" id="PTHR11364">
    <property type="entry name" value="THIOSULFATE SULFERTANSFERASE"/>
    <property type="match status" value="1"/>
</dbReference>
<dbReference type="InterPro" id="IPR045078">
    <property type="entry name" value="TST/MPST-like"/>
</dbReference>
<dbReference type="GO" id="GO:0004792">
    <property type="term" value="F:thiosulfate-cyanide sulfurtransferase activity"/>
    <property type="evidence" value="ECO:0007669"/>
    <property type="project" value="InterPro"/>
</dbReference>
<dbReference type="InterPro" id="IPR001307">
    <property type="entry name" value="Thiosulphate_STrfase_CS"/>
</dbReference>
<dbReference type="EMBL" id="QYZD01000027">
    <property type="protein sequence ID" value="RJG21146.1"/>
    <property type="molecule type" value="Genomic_DNA"/>
</dbReference>
<dbReference type="SMART" id="SM00450">
    <property type="entry name" value="RHOD"/>
    <property type="match status" value="2"/>
</dbReference>
<organism evidence="4 5">
    <name type="scientific">Paenibacillus thiaminolyticus</name>
    <name type="common">Bacillus thiaminolyticus</name>
    <dbReference type="NCBI Taxonomy" id="49283"/>
    <lineage>
        <taxon>Bacteria</taxon>
        <taxon>Bacillati</taxon>
        <taxon>Bacillota</taxon>
        <taxon>Bacilli</taxon>
        <taxon>Bacillales</taxon>
        <taxon>Paenibacillaceae</taxon>
        <taxon>Paenibacillus</taxon>
    </lineage>
</organism>